<dbReference type="Gene3D" id="3.30.1360.120">
    <property type="entry name" value="Probable tRNA modification gtpase trme, domain 1"/>
    <property type="match status" value="1"/>
</dbReference>
<dbReference type="Gene3D" id="1.20.120.430">
    <property type="entry name" value="tRNA modification GTPase MnmE domain 2"/>
    <property type="match status" value="1"/>
</dbReference>
<dbReference type="InParanoid" id="A8Q7C1"/>
<evidence type="ECO:0000259" key="5">
    <source>
        <dbReference type="Pfam" id="PF01926"/>
    </source>
</evidence>
<dbReference type="EMBL" id="AAYY01000011">
    <property type="protein sequence ID" value="EDP42564.1"/>
    <property type="molecule type" value="Genomic_DNA"/>
</dbReference>
<dbReference type="NCBIfam" id="TIGR00231">
    <property type="entry name" value="small_GTP"/>
    <property type="match status" value="1"/>
</dbReference>
<sequence>MRRSIIHPQTQELLDDALAVYFPHGRSFTGQATLELHLHGSPAVVRDVLEALDAMRTVLSTRDMRPALPGEFTRRAFEHGRLDLTACEALDSLLHAETSQQRRLAQWAAQGYQAQLYDRLYAQLVQAMSQMEAMLDFSDEDDVNEHLWISVHETIHGMRQYLASELQLNTPPTRRSYADAVMQGVRIALYGRPNAGKSSLLNRLVRRDAAIVTPYAGTTRDVLEVCMELAGYRVTLADTAGVRASQDAVEQIGVERTQAYVAEADMCVLVCTPQDFQHDLPPAGPCRIPAATLERLGVQMQAKPVLILINKMDECWDIGGDHTSSPLSKGRCDHEGVECHVWHASVLHDVGMDLLMNELGSHVARMYDTNQVTMPLVTQARHRHILMDVVACLDTVLATRESPDLVVVAEELRHAAHLLAQVTGRTITSDTVLGEIFARFCIGK</sequence>
<comment type="similarity">
    <text evidence="1">Belongs to the TRAFAC class TrmE-Era-EngA-EngB-Septin-like GTPase superfamily. TrmE GTPase family.</text>
</comment>
<dbReference type="CDD" id="cd14858">
    <property type="entry name" value="TrmE_N"/>
    <property type="match status" value="1"/>
</dbReference>
<feature type="domain" description="MnmE helical" evidence="7">
    <location>
        <begin position="84"/>
        <end position="441"/>
    </location>
</feature>
<dbReference type="PANTHER" id="PTHR42714">
    <property type="entry name" value="TRNA MODIFICATION GTPASE GTPBP3"/>
    <property type="match status" value="1"/>
</dbReference>
<dbReference type="OrthoDB" id="188276at2759"/>
<evidence type="ECO:0000259" key="7">
    <source>
        <dbReference type="Pfam" id="PF12631"/>
    </source>
</evidence>
<dbReference type="Gene3D" id="3.40.50.300">
    <property type="entry name" value="P-loop containing nucleotide triphosphate hydrolases"/>
    <property type="match status" value="1"/>
</dbReference>
<dbReference type="InterPro" id="IPR004520">
    <property type="entry name" value="GTPase_MnmE"/>
</dbReference>
<comment type="caution">
    <text evidence="8">The sequence shown here is derived from an EMBL/GenBank/DDBJ whole genome shotgun (WGS) entry which is preliminary data.</text>
</comment>
<dbReference type="InterPro" id="IPR025867">
    <property type="entry name" value="MnmE_helical"/>
</dbReference>
<dbReference type="KEGG" id="mgl:MGL_3322"/>
<keyword evidence="2" id="KW-0819">tRNA processing</keyword>
<dbReference type="Pfam" id="PF12631">
    <property type="entry name" value="MnmE_helical"/>
    <property type="match status" value="1"/>
</dbReference>
<dbReference type="CDD" id="cd04164">
    <property type="entry name" value="trmE"/>
    <property type="match status" value="1"/>
</dbReference>
<proteinExistence type="inferred from homology"/>
<evidence type="ECO:0000256" key="2">
    <source>
        <dbReference type="ARBA" id="ARBA00022694"/>
    </source>
</evidence>
<evidence type="ECO:0000313" key="9">
    <source>
        <dbReference type="Proteomes" id="UP000008837"/>
    </source>
</evidence>
<evidence type="ECO:0000256" key="4">
    <source>
        <dbReference type="ARBA" id="ARBA00023134"/>
    </source>
</evidence>
<dbReference type="HAMAP" id="MF_00379">
    <property type="entry name" value="GTPase_MnmE"/>
    <property type="match status" value="1"/>
</dbReference>
<dbReference type="Pfam" id="PF01926">
    <property type="entry name" value="MMR_HSR1"/>
    <property type="match status" value="1"/>
</dbReference>
<dbReference type="GO" id="GO:0030488">
    <property type="term" value="P:tRNA methylation"/>
    <property type="evidence" value="ECO:0007669"/>
    <property type="project" value="TreeGrafter"/>
</dbReference>
<dbReference type="AlphaFoldDB" id="A8Q7C1"/>
<dbReference type="SUPFAM" id="SSF52540">
    <property type="entry name" value="P-loop containing nucleoside triphosphate hydrolases"/>
    <property type="match status" value="1"/>
</dbReference>
<dbReference type="RefSeq" id="XP_001729778.1">
    <property type="nucleotide sequence ID" value="XM_001729726.1"/>
</dbReference>
<feature type="domain" description="G" evidence="5">
    <location>
        <begin position="186"/>
        <end position="311"/>
    </location>
</feature>
<dbReference type="GO" id="GO:0005739">
    <property type="term" value="C:mitochondrion"/>
    <property type="evidence" value="ECO:0007669"/>
    <property type="project" value="TreeGrafter"/>
</dbReference>
<dbReference type="InterPro" id="IPR027266">
    <property type="entry name" value="TrmE/GcvT-like"/>
</dbReference>
<dbReference type="OMA" id="EFHCHGG"/>
<organism evidence="8 9">
    <name type="scientific">Malassezia globosa (strain ATCC MYA-4612 / CBS 7966)</name>
    <name type="common">Dandruff-associated fungus</name>
    <dbReference type="NCBI Taxonomy" id="425265"/>
    <lineage>
        <taxon>Eukaryota</taxon>
        <taxon>Fungi</taxon>
        <taxon>Dikarya</taxon>
        <taxon>Basidiomycota</taxon>
        <taxon>Ustilaginomycotina</taxon>
        <taxon>Malasseziomycetes</taxon>
        <taxon>Malasseziales</taxon>
        <taxon>Malasseziaceae</taxon>
        <taxon>Malassezia</taxon>
    </lineage>
</organism>
<keyword evidence="4" id="KW-0342">GTP-binding</keyword>
<dbReference type="PANTHER" id="PTHR42714:SF2">
    <property type="entry name" value="TRNA MODIFICATION GTPASE GTPBP3, MITOCHONDRIAL"/>
    <property type="match status" value="1"/>
</dbReference>
<dbReference type="InterPro" id="IPR005225">
    <property type="entry name" value="Small_GTP-bd"/>
</dbReference>
<dbReference type="InterPro" id="IPR006073">
    <property type="entry name" value="GTP-bd"/>
</dbReference>
<dbReference type="GO" id="GO:0005525">
    <property type="term" value="F:GTP binding"/>
    <property type="evidence" value="ECO:0007669"/>
    <property type="project" value="UniProtKB-KW"/>
</dbReference>
<accession>A8Q7C1</accession>
<evidence type="ECO:0008006" key="10">
    <source>
        <dbReference type="Google" id="ProtNLM"/>
    </source>
</evidence>
<dbReference type="InterPro" id="IPR018948">
    <property type="entry name" value="GTP-bd_TrmE_N"/>
</dbReference>
<reference evidence="8 9" key="1">
    <citation type="journal article" date="2007" name="Proc. Natl. Acad. Sci. U.S.A.">
        <title>Dandruff-associated Malassezia genomes reveal convergent and divergent virulence traits shared with plant and human fungal pathogens.</title>
        <authorList>
            <person name="Xu J."/>
            <person name="Saunders C.W."/>
            <person name="Hu P."/>
            <person name="Grant R.A."/>
            <person name="Boekhout T."/>
            <person name="Kuramae E.E."/>
            <person name="Kronstad J.W."/>
            <person name="Deangelis Y.M."/>
            <person name="Reeder N.L."/>
            <person name="Johnstone K.R."/>
            <person name="Leland M."/>
            <person name="Fieno A.M."/>
            <person name="Begley W.M."/>
            <person name="Sun Y."/>
            <person name="Lacey M.P."/>
            <person name="Chaudhary T."/>
            <person name="Keough T."/>
            <person name="Chu L."/>
            <person name="Sears R."/>
            <person name="Yuan B."/>
            <person name="Dawson T.L.Jr."/>
        </authorList>
    </citation>
    <scope>NUCLEOTIDE SEQUENCE [LARGE SCALE GENOMIC DNA]</scope>
    <source>
        <strain evidence="9">ATCC MYA-4612 / CBS 7966</strain>
    </source>
</reference>
<dbReference type="Proteomes" id="UP000008837">
    <property type="component" value="Unassembled WGS sequence"/>
</dbReference>
<dbReference type="InterPro" id="IPR031168">
    <property type="entry name" value="G_TrmE"/>
</dbReference>
<evidence type="ECO:0000259" key="6">
    <source>
        <dbReference type="Pfam" id="PF10396"/>
    </source>
</evidence>
<evidence type="ECO:0000256" key="1">
    <source>
        <dbReference type="ARBA" id="ARBA00011043"/>
    </source>
</evidence>
<dbReference type="InterPro" id="IPR027417">
    <property type="entry name" value="P-loop_NTPase"/>
</dbReference>
<feature type="domain" description="GTP-binding protein TrmE N-terminal" evidence="6">
    <location>
        <begin position="3"/>
        <end position="81"/>
    </location>
</feature>
<gene>
    <name evidence="8" type="ORF">MGL_3322</name>
</gene>
<dbReference type="InterPro" id="IPR027368">
    <property type="entry name" value="MnmE_dom2"/>
</dbReference>
<dbReference type="GO" id="GO:0003924">
    <property type="term" value="F:GTPase activity"/>
    <property type="evidence" value="ECO:0007669"/>
    <property type="project" value="InterPro"/>
</dbReference>
<dbReference type="STRING" id="425265.A8Q7C1"/>
<dbReference type="GeneID" id="5854084"/>
<evidence type="ECO:0000256" key="3">
    <source>
        <dbReference type="ARBA" id="ARBA00022741"/>
    </source>
</evidence>
<dbReference type="Pfam" id="PF10396">
    <property type="entry name" value="TrmE_N"/>
    <property type="match status" value="1"/>
</dbReference>
<keyword evidence="3" id="KW-0547">Nucleotide-binding</keyword>
<protein>
    <recommendedName>
        <fullName evidence="10">TrmE-type G domain-containing protein</fullName>
    </recommendedName>
</protein>
<evidence type="ECO:0000313" key="8">
    <source>
        <dbReference type="EMBL" id="EDP42564.1"/>
    </source>
</evidence>
<dbReference type="GO" id="GO:0002098">
    <property type="term" value="P:tRNA wobble uridine modification"/>
    <property type="evidence" value="ECO:0007669"/>
    <property type="project" value="TreeGrafter"/>
</dbReference>
<dbReference type="SUPFAM" id="SSF116878">
    <property type="entry name" value="TrmE connector domain"/>
    <property type="match status" value="1"/>
</dbReference>
<name>A8Q7C1_MALGO</name>
<dbReference type="FunCoup" id="A8Q7C1">
    <property type="interactions" value="197"/>
</dbReference>
<keyword evidence="9" id="KW-1185">Reference proteome</keyword>
<dbReference type="VEuPathDB" id="FungiDB:MGL_3322"/>